<feature type="transmembrane region" description="Helical" evidence="2">
    <location>
        <begin position="60"/>
        <end position="87"/>
    </location>
</feature>
<dbReference type="InterPro" id="IPR052529">
    <property type="entry name" value="Bact_Transport_Assoc"/>
</dbReference>
<dbReference type="OrthoDB" id="9807744at2"/>
<evidence type="ECO:0000313" key="4">
    <source>
        <dbReference type="EMBL" id="SPE25176.1"/>
    </source>
</evidence>
<dbReference type="EMBL" id="OKRB01000106">
    <property type="protein sequence ID" value="SPE25176.1"/>
    <property type="molecule type" value="Genomic_DNA"/>
</dbReference>
<feature type="transmembrane region" description="Helical" evidence="2">
    <location>
        <begin position="21"/>
        <end position="40"/>
    </location>
</feature>
<gene>
    <name evidence="4" type="ORF">SBA5_480002</name>
</gene>
<feature type="transmembrane region" description="Helical" evidence="2">
    <location>
        <begin position="254"/>
        <end position="276"/>
    </location>
</feature>
<dbReference type="Proteomes" id="UP000239735">
    <property type="component" value="Unassembled WGS sequence"/>
</dbReference>
<name>A0A2N9LPL0_9BACT</name>
<feature type="compositionally biased region" description="Polar residues" evidence="1">
    <location>
        <begin position="432"/>
        <end position="444"/>
    </location>
</feature>
<organism evidence="4 5">
    <name type="scientific">Candidatus Sulfuritelmatomonas gaucii</name>
    <dbReference type="NCBI Taxonomy" id="2043161"/>
    <lineage>
        <taxon>Bacteria</taxon>
        <taxon>Pseudomonadati</taxon>
        <taxon>Acidobacteriota</taxon>
        <taxon>Terriglobia</taxon>
        <taxon>Terriglobales</taxon>
        <taxon>Acidobacteriaceae</taxon>
        <taxon>Candidatus Sulfuritelmatomonas</taxon>
    </lineage>
</organism>
<proteinExistence type="predicted"/>
<feature type="transmembrane region" description="Helical" evidence="2">
    <location>
        <begin position="107"/>
        <end position="128"/>
    </location>
</feature>
<evidence type="ECO:0000256" key="1">
    <source>
        <dbReference type="SAM" id="MobiDB-lite"/>
    </source>
</evidence>
<sequence>MQPESQRVGPVNLSERILFIDVLRGLALFGILAANMRAFFAPLDCYDHIGVLFHSRADVLAQFFIEAFIQGKFISIFSFLFGMGFAIQMSRAEARGARFLSFYPRRLLALALFGLIHGLLIWAGDILLTYALSGAILLLFRKRQQKTLLWWAGSLFALPIVASTTFLTLYFSRFHRPWMDPKPPDMKQLYAVIHIYAHGTLRQILAQNWVEWKRELPTQGFAIYATALFLLGMWVWRAGIVQRLNDYKPVLKRVCAWCLPVGLIMSIYVAIVRAVIPSGTVSLWGWSAGILWLPGSHILAAGYASGLALIFLHQDWQRFVHPFAAVGRMALTNYLMQSVLCTLFFYHHTRSLYGRMGPALGLAPTVILYGAQVVFSNWWLQRYRFGPMEWLWRGMTYGKFPSMSKDESLPTIEPPSLSSSPTTLSTAEGEHATSSITTPDKITD</sequence>
<accession>A0A2N9LPL0</accession>
<keyword evidence="2" id="KW-1133">Transmembrane helix</keyword>
<feature type="transmembrane region" description="Helical" evidence="2">
    <location>
        <begin position="288"/>
        <end position="313"/>
    </location>
</feature>
<protein>
    <recommendedName>
        <fullName evidence="3">DUF418 domain-containing protein</fullName>
    </recommendedName>
</protein>
<dbReference type="Pfam" id="PF04235">
    <property type="entry name" value="DUF418"/>
    <property type="match status" value="1"/>
</dbReference>
<dbReference type="PANTHER" id="PTHR30590">
    <property type="entry name" value="INNER MEMBRANE PROTEIN"/>
    <property type="match status" value="1"/>
</dbReference>
<dbReference type="InterPro" id="IPR007349">
    <property type="entry name" value="DUF418"/>
</dbReference>
<dbReference type="AlphaFoldDB" id="A0A2N9LPL0"/>
<dbReference type="PANTHER" id="PTHR30590:SF2">
    <property type="entry name" value="INNER MEMBRANE PROTEIN"/>
    <property type="match status" value="1"/>
</dbReference>
<keyword evidence="2" id="KW-0472">Membrane</keyword>
<evidence type="ECO:0000259" key="3">
    <source>
        <dbReference type="Pfam" id="PF04235"/>
    </source>
</evidence>
<feature type="transmembrane region" description="Helical" evidence="2">
    <location>
        <begin position="359"/>
        <end position="380"/>
    </location>
</feature>
<reference evidence="5" key="1">
    <citation type="submission" date="2018-02" db="EMBL/GenBank/DDBJ databases">
        <authorList>
            <person name="Hausmann B."/>
        </authorList>
    </citation>
    <scope>NUCLEOTIDE SEQUENCE [LARGE SCALE GENOMIC DNA]</scope>
    <source>
        <strain evidence="5">Peat soil MAG SbA5</strain>
    </source>
</reference>
<feature type="transmembrane region" description="Helical" evidence="2">
    <location>
        <begin position="221"/>
        <end position="242"/>
    </location>
</feature>
<feature type="domain" description="DUF418" evidence="3">
    <location>
        <begin position="236"/>
        <end position="399"/>
    </location>
</feature>
<evidence type="ECO:0000256" key="2">
    <source>
        <dbReference type="SAM" id="Phobius"/>
    </source>
</evidence>
<evidence type="ECO:0000313" key="5">
    <source>
        <dbReference type="Proteomes" id="UP000239735"/>
    </source>
</evidence>
<feature type="region of interest" description="Disordered" evidence="1">
    <location>
        <begin position="405"/>
        <end position="444"/>
    </location>
</feature>
<keyword evidence="2" id="KW-0812">Transmembrane</keyword>
<feature type="transmembrane region" description="Helical" evidence="2">
    <location>
        <begin position="148"/>
        <end position="169"/>
    </location>
</feature>
<feature type="transmembrane region" description="Helical" evidence="2">
    <location>
        <begin position="325"/>
        <end position="347"/>
    </location>
</feature>
<feature type="compositionally biased region" description="Low complexity" evidence="1">
    <location>
        <begin position="409"/>
        <end position="426"/>
    </location>
</feature>